<protein>
    <submittedName>
        <fullName evidence="3">Uncharacterized protein</fullName>
    </submittedName>
</protein>
<keyword evidence="2" id="KW-0732">Signal</keyword>
<gene>
    <name evidence="3" type="ORF">FRACYDRAFT_246421</name>
</gene>
<dbReference type="AlphaFoldDB" id="A0A1E7EZL5"/>
<organism evidence="3 4">
    <name type="scientific">Fragilariopsis cylindrus CCMP1102</name>
    <dbReference type="NCBI Taxonomy" id="635003"/>
    <lineage>
        <taxon>Eukaryota</taxon>
        <taxon>Sar</taxon>
        <taxon>Stramenopiles</taxon>
        <taxon>Ochrophyta</taxon>
        <taxon>Bacillariophyta</taxon>
        <taxon>Bacillariophyceae</taxon>
        <taxon>Bacillariophycidae</taxon>
        <taxon>Bacillariales</taxon>
        <taxon>Bacillariaceae</taxon>
        <taxon>Fragilariopsis</taxon>
    </lineage>
</organism>
<dbReference type="InParanoid" id="A0A1E7EZL5"/>
<evidence type="ECO:0000313" key="4">
    <source>
        <dbReference type="Proteomes" id="UP000095751"/>
    </source>
</evidence>
<feature type="compositionally biased region" description="Acidic residues" evidence="1">
    <location>
        <begin position="332"/>
        <end position="342"/>
    </location>
</feature>
<proteinExistence type="predicted"/>
<feature type="compositionally biased region" description="Basic and acidic residues" evidence="1">
    <location>
        <begin position="322"/>
        <end position="331"/>
    </location>
</feature>
<evidence type="ECO:0000313" key="3">
    <source>
        <dbReference type="EMBL" id="OEU11307.1"/>
    </source>
</evidence>
<dbReference type="EMBL" id="KV784369">
    <property type="protein sequence ID" value="OEU11307.1"/>
    <property type="molecule type" value="Genomic_DNA"/>
</dbReference>
<feature type="compositionally biased region" description="Basic and acidic residues" evidence="1">
    <location>
        <begin position="343"/>
        <end position="353"/>
    </location>
</feature>
<name>A0A1E7EZL5_9STRA</name>
<feature type="region of interest" description="Disordered" evidence="1">
    <location>
        <begin position="301"/>
        <end position="373"/>
    </location>
</feature>
<feature type="compositionally biased region" description="Polar residues" evidence="1">
    <location>
        <begin position="307"/>
        <end position="319"/>
    </location>
</feature>
<feature type="chain" id="PRO_5009192544" evidence="2">
    <location>
        <begin position="26"/>
        <end position="416"/>
    </location>
</feature>
<evidence type="ECO:0000256" key="2">
    <source>
        <dbReference type="SAM" id="SignalP"/>
    </source>
</evidence>
<dbReference type="Proteomes" id="UP000095751">
    <property type="component" value="Unassembled WGS sequence"/>
</dbReference>
<reference evidence="3 4" key="1">
    <citation type="submission" date="2016-09" db="EMBL/GenBank/DDBJ databases">
        <title>Extensive genetic diversity and differential bi-allelic expression allows diatom success in the polar Southern Ocean.</title>
        <authorList>
            <consortium name="DOE Joint Genome Institute"/>
            <person name="Mock T."/>
            <person name="Otillar R.P."/>
            <person name="Strauss J."/>
            <person name="Dupont C."/>
            <person name="Frickenhaus S."/>
            <person name="Maumus F."/>
            <person name="Mcmullan M."/>
            <person name="Sanges R."/>
            <person name="Schmutz J."/>
            <person name="Toseland A."/>
            <person name="Valas R."/>
            <person name="Veluchamy A."/>
            <person name="Ward B.J."/>
            <person name="Allen A."/>
            <person name="Barry K."/>
            <person name="Falciatore A."/>
            <person name="Ferrante M."/>
            <person name="Fortunato A.E."/>
            <person name="Gloeckner G."/>
            <person name="Gruber A."/>
            <person name="Hipkin R."/>
            <person name="Janech M."/>
            <person name="Kroth P."/>
            <person name="Leese F."/>
            <person name="Lindquist E."/>
            <person name="Lyon B.R."/>
            <person name="Martin J."/>
            <person name="Mayer C."/>
            <person name="Parker M."/>
            <person name="Quesneville H."/>
            <person name="Raymond J."/>
            <person name="Uhlig C."/>
            <person name="Valentin K.U."/>
            <person name="Worden A.Z."/>
            <person name="Armbrust E.V."/>
            <person name="Bowler C."/>
            <person name="Green B."/>
            <person name="Moulton V."/>
            <person name="Van Oosterhout C."/>
            <person name="Grigoriev I."/>
        </authorList>
    </citation>
    <scope>NUCLEOTIDE SEQUENCE [LARGE SCALE GENOMIC DNA]</scope>
    <source>
        <strain evidence="3 4">CCMP1102</strain>
    </source>
</reference>
<feature type="compositionally biased region" description="Acidic residues" evidence="1">
    <location>
        <begin position="354"/>
        <end position="369"/>
    </location>
</feature>
<accession>A0A1E7EZL5</accession>
<sequence length="416" mass="44048">MRFSIAVKIIALAHTYCCYVPSVLCKKESMRDATTSTTVTDNERVLSSSSSSNNDYPYHRNYVAVIESKNFVTLLPNGGTIAESVSGNAGNGHGAMRNLGNAVPGGSIPQLQGSTTILNGKVYDPADIAIVNKPNGVELNDIPNGLKALAQMFLGLPFAGGRQPKQPIPPGDSAFFYHGECVATSVINGVLVDRDEMATYFCRKLQGGESLDSSTVTSHSCKLNICLGAGGFNCIAIYSGTSFVFDVGQQFVSGYGCGGPPSEPSLPPPFPSTIIGGTGSFEGIEGTVDIATICGTTGPILGGGGVSTESPTASPTLTDEPTENRNRRDLFQEDEQDEEDEPTENKNNGRDLSQEDEQDEDEEEEDLDDNGNRRLQDGFALSLGNQQVLTDVGDIKLGLIVQTISIHANMPLPVAP</sequence>
<keyword evidence="4" id="KW-1185">Reference proteome</keyword>
<evidence type="ECO:0000256" key="1">
    <source>
        <dbReference type="SAM" id="MobiDB-lite"/>
    </source>
</evidence>
<dbReference type="KEGG" id="fcy:FRACYDRAFT_246421"/>
<feature type="signal peptide" evidence="2">
    <location>
        <begin position="1"/>
        <end position="25"/>
    </location>
</feature>